<dbReference type="Proteomes" id="UP000289792">
    <property type="component" value="Unassembled WGS sequence"/>
</dbReference>
<dbReference type="OrthoDB" id="977218at2"/>
<evidence type="ECO:0000313" key="2">
    <source>
        <dbReference type="Proteomes" id="UP000289792"/>
    </source>
</evidence>
<dbReference type="AlphaFoldDB" id="A0A4Q0XBW6"/>
<dbReference type="GO" id="GO:0016740">
    <property type="term" value="F:transferase activity"/>
    <property type="evidence" value="ECO:0007669"/>
    <property type="project" value="UniProtKB-KW"/>
</dbReference>
<sequence length="419" mass="49109">MNSCSNNILVVVESIDIDDSSGTKGRIALIHSLVNAGYKLTVLHFTQKEIQLEGIDCYAINERKYNIIYLLSRVQRLLNRWFSIDISKYVDTLFGFSFGFFNDAKSLEKAIGKYDPVKYDMVWTLSKGNSYRSHKAVLELPQWHDKWYAYVHDPFPQQLYPRPYNYVPYGYKKQRYFFREIAIKAKRLVFPSLKLKEWMQSYYEVINGKSLIVPHQLLQDEVHKMDLPIYFKKEKFNILFAGNLLDLRDPKPIVEAYRLFLNAYPDSKENSTLIFLGGPSKYDTYLLNQQKSMPSLYVSDGYVPFAQVYRMQQETSVNLILEAKSEISPFLPGKFPHCVAANKPIVYIGPYYSECKRLLGKEYPYVFDFEDSQMIATAFSELYEKWKFNPDHLILNRPDLIEYLISPYLKKTLTNDNVC</sequence>
<accession>A0A4Q0XBW6</accession>
<keyword evidence="2" id="KW-1185">Reference proteome</keyword>
<keyword evidence="1" id="KW-0808">Transferase</keyword>
<evidence type="ECO:0000313" key="1">
    <source>
        <dbReference type="EMBL" id="RXJ45401.1"/>
    </source>
</evidence>
<gene>
    <name evidence="1" type="ORF">ESZ48_16415</name>
</gene>
<proteinExistence type="predicted"/>
<organism evidence="1 2">
    <name type="scientific">Gelidibacter gilvus</name>
    <dbReference type="NCBI Taxonomy" id="59602"/>
    <lineage>
        <taxon>Bacteria</taxon>
        <taxon>Pseudomonadati</taxon>
        <taxon>Bacteroidota</taxon>
        <taxon>Flavobacteriia</taxon>
        <taxon>Flavobacteriales</taxon>
        <taxon>Flavobacteriaceae</taxon>
        <taxon>Gelidibacter</taxon>
    </lineage>
</organism>
<dbReference type="RefSeq" id="WP_129018590.1">
    <property type="nucleotide sequence ID" value="NZ_SDDZ01000014.1"/>
</dbReference>
<dbReference type="SUPFAM" id="SSF53756">
    <property type="entry name" value="UDP-Glycosyltransferase/glycogen phosphorylase"/>
    <property type="match status" value="1"/>
</dbReference>
<protein>
    <submittedName>
        <fullName evidence="1">Glycosyltransferase family 1 protein</fullName>
    </submittedName>
</protein>
<dbReference type="EMBL" id="SDDZ01000014">
    <property type="protein sequence ID" value="RXJ45401.1"/>
    <property type="molecule type" value="Genomic_DNA"/>
</dbReference>
<name>A0A4Q0XBW6_9FLAO</name>
<reference evidence="1 2" key="1">
    <citation type="submission" date="2019-01" db="EMBL/GenBank/DDBJ databases">
        <title>Genome sequence of the Antarctic species Gelidibacter gilvus ACAM 158(T).</title>
        <authorList>
            <person name="Bowman J.P."/>
        </authorList>
    </citation>
    <scope>NUCLEOTIDE SEQUENCE [LARGE SCALE GENOMIC DNA]</scope>
    <source>
        <strain evidence="1 2">IC158</strain>
    </source>
</reference>
<comment type="caution">
    <text evidence="1">The sequence shown here is derived from an EMBL/GenBank/DDBJ whole genome shotgun (WGS) entry which is preliminary data.</text>
</comment>